<name>A0ABV9GGE1_9BACL</name>
<keyword evidence="1" id="KW-0413">Isomerase</keyword>
<sequence length="154" mass="17338">MLSVVPLAGSVKYRLTLDPSSWIFDDRKIALEDFLNDTFDLDAFLEEQADERAGAAMPRLATGRRRYKKEEWLERSFVMPIKIFLKNAEPGQTAKTMVLICKDGSEVTCPLAEAESGVLQFSENGKLLQDKGPLIFIKKNSAFHVNGITEIRID</sequence>
<comment type="caution">
    <text evidence="1">The sequence shown here is derived from an EMBL/GenBank/DDBJ whole genome shotgun (WGS) entry which is preliminary data.</text>
</comment>
<dbReference type="RefSeq" id="WP_376844269.1">
    <property type="nucleotide sequence ID" value="NZ_JBHSFW010000001.1"/>
</dbReference>
<evidence type="ECO:0000313" key="2">
    <source>
        <dbReference type="Proteomes" id="UP001596022"/>
    </source>
</evidence>
<accession>A0ABV9GGE1</accession>
<protein>
    <submittedName>
        <fullName evidence="1">Peptidyl-prolyl cis-trans isomerase</fullName>
    </submittedName>
</protein>
<proteinExistence type="predicted"/>
<dbReference type="Proteomes" id="UP001596022">
    <property type="component" value="Unassembled WGS sequence"/>
</dbReference>
<evidence type="ECO:0000313" key="1">
    <source>
        <dbReference type="EMBL" id="MFC4617213.1"/>
    </source>
</evidence>
<organism evidence="1 2">
    <name type="scientific">Camelliibacillus cellulosilyticus</name>
    <dbReference type="NCBI Taxonomy" id="2174486"/>
    <lineage>
        <taxon>Bacteria</taxon>
        <taxon>Bacillati</taxon>
        <taxon>Bacillota</taxon>
        <taxon>Bacilli</taxon>
        <taxon>Bacillales</taxon>
        <taxon>Sporolactobacillaceae</taxon>
        <taxon>Camelliibacillus</taxon>
    </lineage>
</organism>
<reference evidence="2" key="1">
    <citation type="journal article" date="2019" name="Int. J. Syst. Evol. Microbiol.">
        <title>The Global Catalogue of Microorganisms (GCM) 10K type strain sequencing project: providing services to taxonomists for standard genome sequencing and annotation.</title>
        <authorList>
            <consortium name="The Broad Institute Genomics Platform"/>
            <consortium name="The Broad Institute Genome Sequencing Center for Infectious Disease"/>
            <person name="Wu L."/>
            <person name="Ma J."/>
        </authorList>
    </citation>
    <scope>NUCLEOTIDE SEQUENCE [LARGE SCALE GENOMIC DNA]</scope>
    <source>
        <strain evidence="2">CGMCC 1.16306</strain>
    </source>
</reference>
<keyword evidence="2" id="KW-1185">Reference proteome</keyword>
<dbReference type="GO" id="GO:0016853">
    <property type="term" value="F:isomerase activity"/>
    <property type="evidence" value="ECO:0007669"/>
    <property type="project" value="UniProtKB-KW"/>
</dbReference>
<gene>
    <name evidence="1" type="ORF">ACFO4N_00560</name>
</gene>
<dbReference type="EMBL" id="JBHSFW010000001">
    <property type="protein sequence ID" value="MFC4617213.1"/>
    <property type="molecule type" value="Genomic_DNA"/>
</dbReference>